<reference evidence="1 2" key="1">
    <citation type="submission" date="2012-09" db="EMBL/GenBank/DDBJ databases">
        <title>Genome Sequence of Bacillus sp. DW5-4.</title>
        <authorList>
            <person name="Lai Q."/>
            <person name="Liu Y."/>
            <person name="Shao Z."/>
        </authorList>
    </citation>
    <scope>NUCLEOTIDE SEQUENCE [LARGE SCALE GENOMIC DNA]</scope>
    <source>
        <strain evidence="1 2">DW5-4</strain>
    </source>
</reference>
<dbReference type="Proteomes" id="UP000028091">
    <property type="component" value="Unassembled WGS sequence"/>
</dbReference>
<dbReference type="EMBL" id="JOTP01000034">
    <property type="protein sequence ID" value="KEP25056.1"/>
    <property type="molecule type" value="Genomic_DNA"/>
</dbReference>
<proteinExistence type="predicted"/>
<evidence type="ECO:0008006" key="3">
    <source>
        <dbReference type="Google" id="ProtNLM"/>
    </source>
</evidence>
<organism evidence="1 2">
    <name type="scientific">Bacillus zhangzhouensis</name>
    <dbReference type="NCBI Taxonomy" id="1178540"/>
    <lineage>
        <taxon>Bacteria</taxon>
        <taxon>Bacillati</taxon>
        <taxon>Bacillota</taxon>
        <taxon>Bacilli</taxon>
        <taxon>Bacillales</taxon>
        <taxon>Bacillaceae</taxon>
        <taxon>Bacillus</taxon>
    </lineage>
</organism>
<dbReference type="eggNOG" id="ENOG50335FC">
    <property type="taxonomic scope" value="Bacteria"/>
</dbReference>
<dbReference type="OrthoDB" id="4548730at2"/>
<comment type="caution">
    <text evidence="1">The sequence shown here is derived from an EMBL/GenBank/DDBJ whole genome shotgun (WGS) entry which is preliminary data.</text>
</comment>
<accession>A0A081L730</accession>
<keyword evidence="2" id="KW-1185">Reference proteome</keyword>
<gene>
    <name evidence="1" type="ORF">BA70_12435</name>
</gene>
<evidence type="ECO:0000313" key="1">
    <source>
        <dbReference type="EMBL" id="KEP25056.1"/>
    </source>
</evidence>
<evidence type="ECO:0000313" key="2">
    <source>
        <dbReference type="Proteomes" id="UP000028091"/>
    </source>
</evidence>
<sequence>MKQQAVRITLAAGPNSELESFALRAAFENFGAKVDMHWIGRPNDLIDVLSGRNRRETDYFLLSFHGEEEAFLMPELGEDVYEDGEPRGTTFGANEIKRYASLKGIHVISTGCTLGEKKLADAFLEAGALSYTAPDDYIDGDAAFIFVLTMLYELMNNTKTVRAAFDRASSIDEETKLFQLYMQK</sequence>
<protein>
    <recommendedName>
        <fullName evidence="3">Delta-aminolevulinic acid dehydratase</fullName>
    </recommendedName>
</protein>
<name>A0A081L730_9BACI</name>
<dbReference type="AlphaFoldDB" id="A0A081L730"/>